<gene>
    <name evidence="2" type="ORF">SAMN05443507_11638</name>
</gene>
<reference evidence="3" key="1">
    <citation type="submission" date="2016-11" db="EMBL/GenBank/DDBJ databases">
        <authorList>
            <person name="Varghese N."/>
            <person name="Submissions S."/>
        </authorList>
    </citation>
    <scope>NUCLEOTIDE SEQUENCE [LARGE SCALE GENOMIC DNA]</scope>
    <source>
        <strain evidence="3">USBA-503</strain>
    </source>
</reference>
<keyword evidence="1" id="KW-0812">Transmembrane</keyword>
<accession>A0A1M6TD19</accession>
<keyword evidence="3" id="KW-1185">Reference proteome</keyword>
<dbReference type="AlphaFoldDB" id="A0A1M6TD19"/>
<evidence type="ECO:0000256" key="1">
    <source>
        <dbReference type="SAM" id="Phobius"/>
    </source>
</evidence>
<dbReference type="Proteomes" id="UP000184016">
    <property type="component" value="Unassembled WGS sequence"/>
</dbReference>
<evidence type="ECO:0000313" key="2">
    <source>
        <dbReference type="EMBL" id="SHK54895.1"/>
    </source>
</evidence>
<protein>
    <submittedName>
        <fullName evidence="2">Uncharacterized protein</fullName>
    </submittedName>
</protein>
<feature type="transmembrane region" description="Helical" evidence="1">
    <location>
        <begin position="12"/>
        <end position="38"/>
    </location>
</feature>
<keyword evidence="1" id="KW-0472">Membrane</keyword>
<name>A0A1M6TD19_9BACL</name>
<organism evidence="2 3">
    <name type="scientific">Alicyclobacillus tolerans</name>
    <dbReference type="NCBI Taxonomy" id="90970"/>
    <lineage>
        <taxon>Bacteria</taxon>
        <taxon>Bacillati</taxon>
        <taxon>Bacillota</taxon>
        <taxon>Bacilli</taxon>
        <taxon>Bacillales</taxon>
        <taxon>Alicyclobacillaceae</taxon>
        <taxon>Alicyclobacillus</taxon>
    </lineage>
</organism>
<dbReference type="OrthoDB" id="2376945at2"/>
<sequence length="86" mass="10141">MYTQFNESHLPFQISIVFPLMITLFFFFGLLVSWWALGALPWDKITRHPLSSRSQMIRFMLALAGALLWDTFAALLLIMMQWMRTL</sequence>
<dbReference type="Pfam" id="PF06612">
    <property type="entry name" value="DUF1146"/>
    <property type="match status" value="1"/>
</dbReference>
<feature type="transmembrane region" description="Helical" evidence="1">
    <location>
        <begin position="59"/>
        <end position="83"/>
    </location>
</feature>
<keyword evidence="1" id="KW-1133">Transmembrane helix</keyword>
<dbReference type="STRING" id="1830138.SAMN05443507_11638"/>
<dbReference type="RefSeq" id="WP_072874451.1">
    <property type="nucleotide sequence ID" value="NZ_FRAF01000016.1"/>
</dbReference>
<proteinExistence type="predicted"/>
<dbReference type="InterPro" id="IPR009526">
    <property type="entry name" value="DUF1146"/>
</dbReference>
<dbReference type="EMBL" id="FRAF01000016">
    <property type="protein sequence ID" value="SHK54895.1"/>
    <property type="molecule type" value="Genomic_DNA"/>
</dbReference>
<evidence type="ECO:0000313" key="3">
    <source>
        <dbReference type="Proteomes" id="UP000184016"/>
    </source>
</evidence>